<proteinExistence type="predicted"/>
<sequence length="204" mass="21933">MDALSRLAFALLICVATVACVAAQATPAVTRCNVDDFVCDSGVCIWLEWRCDGLDDCGDDSDEQNCDTPDRKCRPTSERRCPDGMCVLKKEPCTCLADQQRCDNGNCVAMSDRCPGACRPDERMCPNVTCVAAGALCPGECADFRCDDGTCLDAAFICDSVADCADAADERNCTADRECTREQFACADGGNATCIRAAWRSIVR</sequence>
<evidence type="ECO:0000256" key="10">
    <source>
        <dbReference type="SAM" id="SignalP"/>
    </source>
</evidence>
<evidence type="ECO:0000256" key="4">
    <source>
        <dbReference type="ARBA" id="ARBA00022989"/>
    </source>
</evidence>
<evidence type="ECO:0000256" key="6">
    <source>
        <dbReference type="ARBA" id="ARBA00023157"/>
    </source>
</evidence>
<feature type="disulfide bond" evidence="9">
    <location>
        <begin position="146"/>
        <end position="164"/>
    </location>
</feature>
<evidence type="ECO:0000256" key="9">
    <source>
        <dbReference type="PROSITE-ProRule" id="PRU00124"/>
    </source>
</evidence>
<gene>
    <name evidence="12" type="primary">LOC106808990</name>
</gene>
<dbReference type="InterPro" id="IPR051221">
    <property type="entry name" value="LDLR-related"/>
</dbReference>
<dbReference type="Gene3D" id="4.10.400.10">
    <property type="entry name" value="Low-density Lipoprotein Receptor"/>
    <property type="match status" value="2"/>
</dbReference>
<dbReference type="CDD" id="cd00112">
    <property type="entry name" value="LDLa"/>
    <property type="match status" value="1"/>
</dbReference>
<dbReference type="Pfam" id="PF00057">
    <property type="entry name" value="Ldl_recept_a"/>
    <property type="match status" value="2"/>
</dbReference>
<keyword evidence="2" id="KW-0812">Transmembrane</keyword>
<dbReference type="PANTHER" id="PTHR22722">
    <property type="entry name" value="LOW-DENSITY LIPOPROTEIN RECEPTOR-RELATED PROTEIN 2-RELATED"/>
    <property type="match status" value="1"/>
</dbReference>
<comment type="caution">
    <text evidence="9">Lacks conserved residue(s) required for the propagation of feature annotation.</text>
</comment>
<evidence type="ECO:0000256" key="3">
    <source>
        <dbReference type="ARBA" id="ARBA00022737"/>
    </source>
</evidence>
<accession>A0ABM1E5E1</accession>
<feature type="signal peptide" evidence="10">
    <location>
        <begin position="1"/>
        <end position="23"/>
    </location>
</feature>
<reference evidence="12" key="1">
    <citation type="submission" date="2025-08" db="UniProtKB">
        <authorList>
            <consortium name="RefSeq"/>
        </authorList>
    </citation>
    <scope>IDENTIFICATION</scope>
</reference>
<keyword evidence="6 9" id="KW-1015">Disulfide bond</keyword>
<protein>
    <submittedName>
        <fullName evidence="12">Low-density lipoprotein receptor-related protein 4-like</fullName>
    </submittedName>
</protein>
<keyword evidence="8" id="KW-0325">Glycoprotein</keyword>
<evidence type="ECO:0000256" key="2">
    <source>
        <dbReference type="ARBA" id="ARBA00022692"/>
    </source>
</evidence>
<dbReference type="SMART" id="SM00192">
    <property type="entry name" value="LDLa"/>
    <property type="match status" value="2"/>
</dbReference>
<dbReference type="PROSITE" id="PS50068">
    <property type="entry name" value="LDLRA_2"/>
    <property type="match status" value="2"/>
</dbReference>
<feature type="disulfide bond" evidence="9">
    <location>
        <begin position="39"/>
        <end position="57"/>
    </location>
</feature>
<evidence type="ECO:0000256" key="7">
    <source>
        <dbReference type="ARBA" id="ARBA00023170"/>
    </source>
</evidence>
<feature type="disulfide bond" evidence="9">
    <location>
        <begin position="51"/>
        <end position="66"/>
    </location>
</feature>
<dbReference type="PROSITE" id="PS51257">
    <property type="entry name" value="PROKAR_LIPOPROTEIN"/>
    <property type="match status" value="1"/>
</dbReference>
<evidence type="ECO:0000313" key="11">
    <source>
        <dbReference type="Proteomes" id="UP000695022"/>
    </source>
</evidence>
<keyword evidence="4" id="KW-1133">Transmembrane helix</keyword>
<dbReference type="PROSITE" id="PS01209">
    <property type="entry name" value="LDLRA_1"/>
    <property type="match status" value="2"/>
</dbReference>
<feature type="chain" id="PRO_5045431342" evidence="10">
    <location>
        <begin position="24"/>
        <end position="204"/>
    </location>
</feature>
<keyword evidence="11" id="KW-1185">Reference proteome</keyword>
<feature type="disulfide bond" evidence="9">
    <location>
        <begin position="158"/>
        <end position="173"/>
    </location>
</feature>
<evidence type="ECO:0000256" key="8">
    <source>
        <dbReference type="ARBA" id="ARBA00023180"/>
    </source>
</evidence>
<dbReference type="GeneID" id="106808990"/>
<name>A0ABM1E5E1_PRICU</name>
<evidence type="ECO:0000256" key="1">
    <source>
        <dbReference type="ARBA" id="ARBA00004167"/>
    </source>
</evidence>
<dbReference type="PANTHER" id="PTHR22722:SF5">
    <property type="entry name" value="LOW-DENSITY LIPOPROTEIN RECEPTOR-RELATED PROTEIN 1B"/>
    <property type="match status" value="1"/>
</dbReference>
<keyword evidence="5" id="KW-0472">Membrane</keyword>
<dbReference type="InterPro" id="IPR002172">
    <property type="entry name" value="LDrepeatLR_classA_rpt"/>
</dbReference>
<dbReference type="PRINTS" id="PR00261">
    <property type="entry name" value="LDLRECEPTOR"/>
</dbReference>
<keyword evidence="7" id="KW-0675">Receptor</keyword>
<keyword evidence="3" id="KW-0677">Repeat</keyword>
<dbReference type="InterPro" id="IPR023415">
    <property type="entry name" value="LDLR_class-A_CS"/>
</dbReference>
<organism evidence="11 12">
    <name type="scientific">Priapulus caudatus</name>
    <name type="common">Priapulid worm</name>
    <dbReference type="NCBI Taxonomy" id="37621"/>
    <lineage>
        <taxon>Eukaryota</taxon>
        <taxon>Metazoa</taxon>
        <taxon>Ecdysozoa</taxon>
        <taxon>Scalidophora</taxon>
        <taxon>Priapulida</taxon>
        <taxon>Priapulimorpha</taxon>
        <taxon>Priapulimorphida</taxon>
        <taxon>Priapulidae</taxon>
        <taxon>Priapulus</taxon>
    </lineage>
</organism>
<keyword evidence="10" id="KW-0732">Signal</keyword>
<dbReference type="InterPro" id="IPR036055">
    <property type="entry name" value="LDL_receptor-like_sf"/>
</dbReference>
<comment type="subcellular location">
    <subcellularLocation>
        <location evidence="1">Membrane</location>
        <topology evidence="1">Single-pass membrane protein</topology>
    </subcellularLocation>
</comment>
<dbReference type="SUPFAM" id="SSF57424">
    <property type="entry name" value="LDL receptor-like module"/>
    <property type="match status" value="2"/>
</dbReference>
<feature type="disulfide bond" evidence="9">
    <location>
        <begin position="32"/>
        <end position="44"/>
    </location>
</feature>
<evidence type="ECO:0000313" key="12">
    <source>
        <dbReference type="RefSeq" id="XP_014667412.1"/>
    </source>
</evidence>
<evidence type="ECO:0000256" key="5">
    <source>
        <dbReference type="ARBA" id="ARBA00023136"/>
    </source>
</evidence>
<dbReference type="Proteomes" id="UP000695022">
    <property type="component" value="Unplaced"/>
</dbReference>
<dbReference type="RefSeq" id="XP_014667412.1">
    <property type="nucleotide sequence ID" value="XM_014811926.1"/>
</dbReference>